<evidence type="ECO:0000313" key="2">
    <source>
        <dbReference type="Proteomes" id="UP000501692"/>
    </source>
</evidence>
<sequence length="327" mass="37414">MTKYASDALHAATHSSCGIIVPAYSYNLINSEKSAKDLGRSKTTSMFVKQKSRNSNQALSLSKPVELIRSAYPLVTGSPVTNGMLPVRLKPENELFIQFIKQMGPMLHMGIYCDDQYFSNQMMGYQYMLNTRQFNEDLTAWNTEQARTEELFDSTMKALSNDYDGFETYELYLPMPFTLSANTPMYSKQQYLDQQKKEMIAILLNESGNNKILAVFSKWELTPQGQLALKLVFLLERQFIDDPFGLSDENAFIALQGNLEGLFNCKAYPVPMPLNGFMQINRFFKNDPKYRDLIKLLKTYLVGTDSILRIWDTQSGFDVLYSKFKAS</sequence>
<proteinExistence type="predicted"/>
<dbReference type="AlphaFoldDB" id="A0A1S8XD94"/>
<dbReference type="EMBL" id="CP049806">
    <property type="protein sequence ID" value="QIT19108.1"/>
    <property type="molecule type" value="Genomic_DNA"/>
</dbReference>
<protein>
    <submittedName>
        <fullName evidence="1">Uncharacterized protein</fullName>
    </submittedName>
</protein>
<dbReference type="RefSeq" id="WP_078220144.1">
    <property type="nucleotide sequence ID" value="NZ_CP017938.1"/>
</dbReference>
<organism evidence="1 2">
    <name type="scientific">Acinetobacter pittii</name>
    <name type="common">Acinetobacter genomosp. 3</name>
    <dbReference type="NCBI Taxonomy" id="48296"/>
    <lineage>
        <taxon>Bacteria</taxon>
        <taxon>Pseudomonadati</taxon>
        <taxon>Pseudomonadota</taxon>
        <taxon>Gammaproteobacteria</taxon>
        <taxon>Moraxellales</taxon>
        <taxon>Moraxellaceae</taxon>
        <taxon>Acinetobacter</taxon>
        <taxon>Acinetobacter calcoaceticus/baumannii complex</taxon>
    </lineage>
</organism>
<name>A0A1S8XD94_ACIPI</name>
<accession>A0A1S8XD94</accession>
<reference evidence="1 2" key="1">
    <citation type="submission" date="2020-03" db="EMBL/GenBank/DDBJ databases">
        <authorList>
            <person name="Zhang L."/>
            <person name="Han X."/>
            <person name="Chen Y."/>
            <person name="Yu Y."/>
        </authorList>
    </citation>
    <scope>NUCLEOTIDE SEQUENCE [LARGE SCALE GENOMIC DNA]</scope>
    <source>
        <strain evidence="1 2">A1254</strain>
    </source>
</reference>
<gene>
    <name evidence="1" type="ORF">G8E09_16120</name>
</gene>
<dbReference type="Proteomes" id="UP000501692">
    <property type="component" value="Chromosome"/>
</dbReference>
<evidence type="ECO:0000313" key="1">
    <source>
        <dbReference type="EMBL" id="QIT19108.1"/>
    </source>
</evidence>